<dbReference type="Gene3D" id="3.10.20.740">
    <property type="match status" value="1"/>
</dbReference>
<protein>
    <submittedName>
        <fullName evidence="1">Uncharacterized protein</fullName>
    </submittedName>
</protein>
<sequence>GARIPSTAMGFAHNTSIAASNLIELLIDQACEKVGMQIPHACYQDRLSVAGNCRMCFMEIEKAPKPVATCALVVMKV</sequence>
<evidence type="ECO:0000313" key="1">
    <source>
        <dbReference type="Ensembl" id="ENSPTXP00000004823.1"/>
    </source>
</evidence>
<reference evidence="1" key="1">
    <citation type="submission" date="2025-08" db="UniProtKB">
        <authorList>
            <consortium name="Ensembl"/>
        </authorList>
    </citation>
    <scope>IDENTIFICATION</scope>
</reference>
<dbReference type="InterPro" id="IPR036010">
    <property type="entry name" value="2Fe-2S_ferredoxin-like_sf"/>
</dbReference>
<dbReference type="GO" id="GO:0016020">
    <property type="term" value="C:membrane"/>
    <property type="evidence" value="ECO:0007669"/>
    <property type="project" value="InterPro"/>
</dbReference>
<dbReference type="Proteomes" id="UP000472273">
    <property type="component" value="Unplaced"/>
</dbReference>
<keyword evidence="2" id="KW-1185">Reference proteome</keyword>
<dbReference type="Pfam" id="PF13510">
    <property type="entry name" value="Fer2_4"/>
    <property type="match status" value="1"/>
</dbReference>
<accession>A0A670Y1J2</accession>
<dbReference type="PROSITE" id="PS00641">
    <property type="entry name" value="COMPLEX1_75K_1"/>
    <property type="match status" value="1"/>
</dbReference>
<organism evidence="1 2">
    <name type="scientific">Pseudonaja textilis</name>
    <name type="common">Eastern brown snake</name>
    <dbReference type="NCBI Taxonomy" id="8673"/>
    <lineage>
        <taxon>Eukaryota</taxon>
        <taxon>Metazoa</taxon>
        <taxon>Chordata</taxon>
        <taxon>Craniata</taxon>
        <taxon>Vertebrata</taxon>
        <taxon>Euteleostomi</taxon>
        <taxon>Lepidosauria</taxon>
        <taxon>Squamata</taxon>
        <taxon>Bifurcata</taxon>
        <taxon>Unidentata</taxon>
        <taxon>Episquamata</taxon>
        <taxon>Toxicofera</taxon>
        <taxon>Serpentes</taxon>
        <taxon>Colubroidea</taxon>
        <taxon>Elapidae</taxon>
        <taxon>Hydrophiinae</taxon>
        <taxon>Pseudonaja</taxon>
    </lineage>
</organism>
<dbReference type="GO" id="GO:0008137">
    <property type="term" value="F:NADH dehydrogenase (ubiquinone) activity"/>
    <property type="evidence" value="ECO:0007669"/>
    <property type="project" value="InterPro"/>
</dbReference>
<dbReference type="GO" id="GO:0042773">
    <property type="term" value="P:ATP synthesis coupled electron transport"/>
    <property type="evidence" value="ECO:0007669"/>
    <property type="project" value="InterPro"/>
</dbReference>
<name>A0A670Y1J2_PSETE</name>
<dbReference type="SUPFAM" id="SSF54292">
    <property type="entry name" value="2Fe-2S ferredoxin-like"/>
    <property type="match status" value="1"/>
</dbReference>
<dbReference type="GO" id="GO:0051536">
    <property type="term" value="F:iron-sulfur cluster binding"/>
    <property type="evidence" value="ECO:0007669"/>
    <property type="project" value="InterPro"/>
</dbReference>
<dbReference type="GeneTree" id="ENSGT00970000198244"/>
<reference evidence="1" key="2">
    <citation type="submission" date="2025-09" db="UniProtKB">
        <authorList>
            <consortium name="Ensembl"/>
        </authorList>
    </citation>
    <scope>IDENTIFICATION</scope>
</reference>
<evidence type="ECO:0000313" key="2">
    <source>
        <dbReference type="Proteomes" id="UP000472273"/>
    </source>
</evidence>
<dbReference type="InterPro" id="IPR000283">
    <property type="entry name" value="NADH_UbQ_OxRdtase_75kDa_su_CS"/>
</dbReference>
<dbReference type="AlphaFoldDB" id="A0A670Y1J2"/>
<dbReference type="Ensembl" id="ENSPTXT00000004965.1">
    <property type="protein sequence ID" value="ENSPTXP00000004823.1"/>
    <property type="gene ID" value="ENSPTXG00000003529.1"/>
</dbReference>
<proteinExistence type="predicted"/>